<gene>
    <name evidence="1" type="ORF">E2C01_034630</name>
</gene>
<evidence type="ECO:0000313" key="2">
    <source>
        <dbReference type="Proteomes" id="UP000324222"/>
    </source>
</evidence>
<dbReference type="AlphaFoldDB" id="A0A5B7F748"/>
<dbReference type="Proteomes" id="UP000324222">
    <property type="component" value="Unassembled WGS sequence"/>
</dbReference>
<name>A0A5B7F748_PORTR</name>
<organism evidence="1 2">
    <name type="scientific">Portunus trituberculatus</name>
    <name type="common">Swimming crab</name>
    <name type="synonym">Neptunus trituberculatus</name>
    <dbReference type="NCBI Taxonomy" id="210409"/>
    <lineage>
        <taxon>Eukaryota</taxon>
        <taxon>Metazoa</taxon>
        <taxon>Ecdysozoa</taxon>
        <taxon>Arthropoda</taxon>
        <taxon>Crustacea</taxon>
        <taxon>Multicrustacea</taxon>
        <taxon>Malacostraca</taxon>
        <taxon>Eumalacostraca</taxon>
        <taxon>Eucarida</taxon>
        <taxon>Decapoda</taxon>
        <taxon>Pleocyemata</taxon>
        <taxon>Brachyura</taxon>
        <taxon>Eubrachyura</taxon>
        <taxon>Portunoidea</taxon>
        <taxon>Portunidae</taxon>
        <taxon>Portuninae</taxon>
        <taxon>Portunus</taxon>
    </lineage>
</organism>
<reference evidence="1 2" key="1">
    <citation type="submission" date="2019-05" db="EMBL/GenBank/DDBJ databases">
        <title>Another draft genome of Portunus trituberculatus and its Hox gene families provides insights of decapod evolution.</title>
        <authorList>
            <person name="Jeong J.-H."/>
            <person name="Song I."/>
            <person name="Kim S."/>
            <person name="Choi T."/>
            <person name="Kim D."/>
            <person name="Ryu S."/>
            <person name="Kim W."/>
        </authorList>
    </citation>
    <scope>NUCLEOTIDE SEQUENCE [LARGE SCALE GENOMIC DNA]</scope>
    <source>
        <tissue evidence="1">Muscle</tissue>
    </source>
</reference>
<dbReference type="EMBL" id="VSRR010004904">
    <property type="protein sequence ID" value="MPC41049.1"/>
    <property type="molecule type" value="Genomic_DNA"/>
</dbReference>
<evidence type="ECO:0000313" key="1">
    <source>
        <dbReference type="EMBL" id="MPC41049.1"/>
    </source>
</evidence>
<accession>A0A5B7F748</accession>
<comment type="caution">
    <text evidence="1">The sequence shown here is derived from an EMBL/GenBank/DDBJ whole genome shotgun (WGS) entry which is preliminary data.</text>
</comment>
<keyword evidence="2" id="KW-1185">Reference proteome</keyword>
<sequence>MGENEPVEHMVLEYVKYAKHRNKIMEVVLREFENVRVEKTGREWMALVLGLFGDMNDRVIDTAKEFQERKVYLRSVEQFTLVSWTFHFLLPHRAGWMTAQAHGFTRTSIWLAVQGLCRKFRAMQTRQGQKQWEARPARGHVGVCIIY</sequence>
<protein>
    <submittedName>
        <fullName evidence="1">Uncharacterized protein</fullName>
    </submittedName>
</protein>
<proteinExistence type="predicted"/>